<gene>
    <name evidence="2" type="ORF">DFH08DRAFT_709617</name>
</gene>
<dbReference type="EMBL" id="JARIHO010000039">
    <property type="protein sequence ID" value="KAJ7328477.1"/>
    <property type="molecule type" value="Genomic_DNA"/>
</dbReference>
<keyword evidence="3" id="KW-1185">Reference proteome</keyword>
<dbReference type="PROSITE" id="PS51192">
    <property type="entry name" value="HELICASE_ATP_BIND_1"/>
    <property type="match status" value="1"/>
</dbReference>
<protein>
    <recommendedName>
        <fullName evidence="1">Helicase ATP-binding domain-containing protein</fullName>
    </recommendedName>
</protein>
<sequence length="53" mass="6195">MLVLDEAEELLNKGFKDQIYDVYCYLRPTMQVVLLSATLPYDALEMTTKFMTE</sequence>
<proteinExistence type="predicted"/>
<dbReference type="AlphaFoldDB" id="A0AAD7EIL5"/>
<name>A0AAD7EIL5_9AGAR</name>
<dbReference type="InterPro" id="IPR027417">
    <property type="entry name" value="P-loop_NTPase"/>
</dbReference>
<dbReference type="SUPFAM" id="SSF52540">
    <property type="entry name" value="P-loop containing nucleoside triphosphate hydrolases"/>
    <property type="match status" value="1"/>
</dbReference>
<reference evidence="2" key="1">
    <citation type="submission" date="2023-03" db="EMBL/GenBank/DDBJ databases">
        <title>Massive genome expansion in bonnet fungi (Mycena s.s.) driven by repeated elements and novel gene families across ecological guilds.</title>
        <authorList>
            <consortium name="Lawrence Berkeley National Laboratory"/>
            <person name="Harder C.B."/>
            <person name="Miyauchi S."/>
            <person name="Viragh M."/>
            <person name="Kuo A."/>
            <person name="Thoen E."/>
            <person name="Andreopoulos B."/>
            <person name="Lu D."/>
            <person name="Skrede I."/>
            <person name="Drula E."/>
            <person name="Henrissat B."/>
            <person name="Morin E."/>
            <person name="Kohler A."/>
            <person name="Barry K."/>
            <person name="LaButti K."/>
            <person name="Morin E."/>
            <person name="Salamov A."/>
            <person name="Lipzen A."/>
            <person name="Mereny Z."/>
            <person name="Hegedus B."/>
            <person name="Baldrian P."/>
            <person name="Stursova M."/>
            <person name="Weitz H."/>
            <person name="Taylor A."/>
            <person name="Grigoriev I.V."/>
            <person name="Nagy L.G."/>
            <person name="Martin F."/>
            <person name="Kauserud H."/>
        </authorList>
    </citation>
    <scope>NUCLEOTIDE SEQUENCE</scope>
    <source>
        <strain evidence="2">CBHHK002</strain>
    </source>
</reference>
<evidence type="ECO:0000259" key="1">
    <source>
        <dbReference type="PROSITE" id="PS51192"/>
    </source>
</evidence>
<comment type="caution">
    <text evidence="2">The sequence shown here is derived from an EMBL/GenBank/DDBJ whole genome shotgun (WGS) entry which is preliminary data.</text>
</comment>
<dbReference type="Gene3D" id="3.40.50.300">
    <property type="entry name" value="P-loop containing nucleotide triphosphate hydrolases"/>
    <property type="match status" value="1"/>
</dbReference>
<evidence type="ECO:0000313" key="2">
    <source>
        <dbReference type="EMBL" id="KAJ7328477.1"/>
    </source>
</evidence>
<dbReference type="GO" id="GO:0005524">
    <property type="term" value="F:ATP binding"/>
    <property type="evidence" value="ECO:0007669"/>
    <property type="project" value="InterPro"/>
</dbReference>
<dbReference type="InterPro" id="IPR014001">
    <property type="entry name" value="Helicase_ATP-bd"/>
</dbReference>
<dbReference type="Pfam" id="PF00270">
    <property type="entry name" value="DEAD"/>
    <property type="match status" value="1"/>
</dbReference>
<accession>A0AAD7EIL5</accession>
<dbReference type="InterPro" id="IPR011545">
    <property type="entry name" value="DEAD/DEAH_box_helicase_dom"/>
</dbReference>
<dbReference type="Proteomes" id="UP001218218">
    <property type="component" value="Unassembled WGS sequence"/>
</dbReference>
<organism evidence="2 3">
    <name type="scientific">Mycena albidolilacea</name>
    <dbReference type="NCBI Taxonomy" id="1033008"/>
    <lineage>
        <taxon>Eukaryota</taxon>
        <taxon>Fungi</taxon>
        <taxon>Dikarya</taxon>
        <taxon>Basidiomycota</taxon>
        <taxon>Agaricomycotina</taxon>
        <taxon>Agaricomycetes</taxon>
        <taxon>Agaricomycetidae</taxon>
        <taxon>Agaricales</taxon>
        <taxon>Marasmiineae</taxon>
        <taxon>Mycenaceae</taxon>
        <taxon>Mycena</taxon>
    </lineage>
</organism>
<dbReference type="GO" id="GO:0003676">
    <property type="term" value="F:nucleic acid binding"/>
    <property type="evidence" value="ECO:0007669"/>
    <property type="project" value="InterPro"/>
</dbReference>
<feature type="domain" description="Helicase ATP-binding" evidence="1">
    <location>
        <begin position="1"/>
        <end position="53"/>
    </location>
</feature>
<evidence type="ECO:0000313" key="3">
    <source>
        <dbReference type="Proteomes" id="UP001218218"/>
    </source>
</evidence>